<sequence length="379" mass="43774">MLNTFIPVKQNALANVVRILIYKEDESMLTRIDLDDDQIFLEPLLMAYFNKIQTEKSFPEGMLSELMQGYLLEKGEIKASALCNEDGIAYIPTLGYYKKGETTPFENLHIIPDTTIEVIKHEVPLLRNVIHIVSKRAPFEEEELETGAKLFEHNIKPLTNAIKHLKTEVSDYFSLAEMCLKKCIFYRIKVRPTSSFATINANGCLYIAIQENKDVEDEVEFIDVLGHYTGKILFTTLLHKQEEIFKINHRTRTTDIVETEDHRNLYTLYSNIFTNITACICLESCLNSGAFSDIQKQDAKVRMALYLKKYEVDIKKLEAVIAHFSGLENVFVADGVEIYNFMVNHAERISKNRAETLKGFDFSSFHYRMHYDEFSKINL</sequence>
<keyword evidence="2" id="KW-1185">Reference proteome</keyword>
<protein>
    <recommendedName>
        <fullName evidence="3">DUF4868 domain-containing protein</fullName>
    </recommendedName>
</protein>
<reference evidence="1 2" key="1">
    <citation type="submission" date="2020-07" db="EMBL/GenBank/DDBJ databases">
        <title>Description of Kordia aestuariivivens sp. nov., isolated from a tidal flat.</title>
        <authorList>
            <person name="Park S."/>
            <person name="Yoon J.-H."/>
        </authorList>
    </citation>
    <scope>NUCLEOTIDE SEQUENCE [LARGE SCALE GENOMIC DNA]</scope>
    <source>
        <strain evidence="1 2">YSTF-M3</strain>
    </source>
</reference>
<organism evidence="1 2">
    <name type="scientific">Kordia aestuariivivens</name>
    <dbReference type="NCBI Taxonomy" id="2759037"/>
    <lineage>
        <taxon>Bacteria</taxon>
        <taxon>Pseudomonadati</taxon>
        <taxon>Bacteroidota</taxon>
        <taxon>Flavobacteriia</taxon>
        <taxon>Flavobacteriales</taxon>
        <taxon>Flavobacteriaceae</taxon>
        <taxon>Kordia</taxon>
    </lineage>
</organism>
<evidence type="ECO:0000313" key="1">
    <source>
        <dbReference type="EMBL" id="MBC8754316.1"/>
    </source>
</evidence>
<proteinExistence type="predicted"/>
<dbReference type="Proteomes" id="UP000619238">
    <property type="component" value="Unassembled WGS sequence"/>
</dbReference>
<dbReference type="RefSeq" id="WP_187561359.1">
    <property type="nucleotide sequence ID" value="NZ_JACGWS010000003.1"/>
</dbReference>
<evidence type="ECO:0008006" key="3">
    <source>
        <dbReference type="Google" id="ProtNLM"/>
    </source>
</evidence>
<accession>A0ABR7Q6X0</accession>
<evidence type="ECO:0000313" key="2">
    <source>
        <dbReference type="Proteomes" id="UP000619238"/>
    </source>
</evidence>
<comment type="caution">
    <text evidence="1">The sequence shown here is derived from an EMBL/GenBank/DDBJ whole genome shotgun (WGS) entry which is preliminary data.</text>
</comment>
<dbReference type="EMBL" id="JACGWS010000003">
    <property type="protein sequence ID" value="MBC8754316.1"/>
    <property type="molecule type" value="Genomic_DNA"/>
</dbReference>
<gene>
    <name evidence="1" type="ORF">H2O64_06510</name>
</gene>
<name>A0ABR7Q6X0_9FLAO</name>